<gene>
    <name evidence="3" type="ORF">SAMN05421779_103638</name>
</gene>
<protein>
    <submittedName>
        <fullName evidence="3">Xanthine dehydrogenase accessory factor</fullName>
    </submittedName>
</protein>
<dbReference type="Pfam" id="PF02625">
    <property type="entry name" value="XdhC_CoxI"/>
    <property type="match status" value="1"/>
</dbReference>
<dbReference type="Pfam" id="PF13478">
    <property type="entry name" value="XdhC_C"/>
    <property type="match status" value="1"/>
</dbReference>
<dbReference type="OrthoDB" id="9815497at2"/>
<dbReference type="InterPro" id="IPR027051">
    <property type="entry name" value="XdhC_Rossmann_dom"/>
</dbReference>
<accession>A0A1N7LYM8</accession>
<dbReference type="PANTHER" id="PTHR30388">
    <property type="entry name" value="ALDEHYDE OXIDOREDUCTASE MOLYBDENUM COFACTOR ASSEMBLY PROTEIN"/>
    <property type="match status" value="1"/>
</dbReference>
<dbReference type="PANTHER" id="PTHR30388:SF4">
    <property type="entry name" value="MOLYBDENUM COFACTOR INSERTION CHAPERONE PAOD"/>
    <property type="match status" value="1"/>
</dbReference>
<dbReference type="AlphaFoldDB" id="A0A1N7LYM8"/>
<reference evidence="3 4" key="1">
    <citation type="submission" date="2017-01" db="EMBL/GenBank/DDBJ databases">
        <authorList>
            <person name="Mah S.A."/>
            <person name="Swanson W.J."/>
            <person name="Moy G.W."/>
            <person name="Vacquier V.D."/>
        </authorList>
    </citation>
    <scope>NUCLEOTIDE SEQUENCE [LARGE SCALE GENOMIC DNA]</scope>
    <source>
        <strain evidence="3 4">DSM 11589</strain>
    </source>
</reference>
<feature type="domain" description="XdhC- CoxI" evidence="1">
    <location>
        <begin position="21"/>
        <end position="88"/>
    </location>
</feature>
<dbReference type="EMBL" id="FTOA01000003">
    <property type="protein sequence ID" value="SIS78926.1"/>
    <property type="molecule type" value="Genomic_DNA"/>
</dbReference>
<organism evidence="3 4">
    <name type="scientific">Insolitispirillum peregrinum</name>
    <dbReference type="NCBI Taxonomy" id="80876"/>
    <lineage>
        <taxon>Bacteria</taxon>
        <taxon>Pseudomonadati</taxon>
        <taxon>Pseudomonadota</taxon>
        <taxon>Alphaproteobacteria</taxon>
        <taxon>Rhodospirillales</taxon>
        <taxon>Novispirillaceae</taxon>
        <taxon>Insolitispirillum</taxon>
    </lineage>
</organism>
<evidence type="ECO:0000259" key="1">
    <source>
        <dbReference type="Pfam" id="PF02625"/>
    </source>
</evidence>
<dbReference type="STRING" id="80876.SAMN05421779_103638"/>
<keyword evidence="4" id="KW-1185">Reference proteome</keyword>
<dbReference type="InterPro" id="IPR052698">
    <property type="entry name" value="MoCofactor_Util/Proc"/>
</dbReference>
<dbReference type="InterPro" id="IPR003777">
    <property type="entry name" value="XdhC_CoxI"/>
</dbReference>
<name>A0A1N7LYM8_9PROT</name>
<dbReference type="Proteomes" id="UP000185678">
    <property type="component" value="Unassembled WGS sequence"/>
</dbReference>
<sequence length="295" mass="31528">MLRPFRMTDRPSEIFDLLHDWQSAGYRCALVLLVEIIGGAARALGAPMIVREDGLYCGFVSGGCVEAAVAREGLEALEDGTDRQCRFGQGSPYLDIVLPCGGGIVLAVHVLRNGAVIGRVRSALAAGLPAALSYSPPDQRLELASGEQSTGWQADRFIARYQPDPRLFLSARGLEGEMLTALAQAAGLEVIAATAEAVRDQAGQNAAVVMLHHDLEVEEPILRAALASPAFYIGCLGSRRTHDRRLHRLRAEGYPPEHLARLHAPIGLFGPTRTARALAVSVLAEILAEPTARGA</sequence>
<evidence type="ECO:0000259" key="2">
    <source>
        <dbReference type="Pfam" id="PF13478"/>
    </source>
</evidence>
<evidence type="ECO:0000313" key="4">
    <source>
        <dbReference type="Proteomes" id="UP000185678"/>
    </source>
</evidence>
<dbReference type="Gene3D" id="3.40.50.720">
    <property type="entry name" value="NAD(P)-binding Rossmann-like Domain"/>
    <property type="match status" value="1"/>
</dbReference>
<evidence type="ECO:0000313" key="3">
    <source>
        <dbReference type="EMBL" id="SIS78926.1"/>
    </source>
</evidence>
<feature type="domain" description="XdhC Rossmann" evidence="2">
    <location>
        <begin position="175"/>
        <end position="286"/>
    </location>
</feature>
<proteinExistence type="predicted"/>